<proteinExistence type="predicted"/>
<organism evidence="1 2">
    <name type="scientific">Mycena pura</name>
    <dbReference type="NCBI Taxonomy" id="153505"/>
    <lineage>
        <taxon>Eukaryota</taxon>
        <taxon>Fungi</taxon>
        <taxon>Dikarya</taxon>
        <taxon>Basidiomycota</taxon>
        <taxon>Agaricomycotina</taxon>
        <taxon>Agaricomycetes</taxon>
        <taxon>Agaricomycetidae</taxon>
        <taxon>Agaricales</taxon>
        <taxon>Marasmiineae</taxon>
        <taxon>Mycenaceae</taxon>
        <taxon>Mycena</taxon>
    </lineage>
</organism>
<evidence type="ECO:0000313" key="1">
    <source>
        <dbReference type="EMBL" id="KAJ7224042.1"/>
    </source>
</evidence>
<sequence length="456" mass="49749">MPVFPAADTMNRQRSHGVELRASFSAPRVRCKWNSENPGDSSACARRFLHLAQLGHNGIWNPLDVAVHTVAHGASLVVDTTIVVFAEEVSGVRSPLEALTTRYRSSEWGWFAVRPSTVLRLQLRCYSTCTLTQDDWKELVRRKQIASAGLSAPQYLVSFSDRKPAERVVAPGQRRDGAANRIRCFYCSAWGLGLQTLISPVAPTQIGSPLEALATRWKLLKVPCTTIFNPVRKRSKTAGSGCPPMHCAILAAADRRVTLAPSTSNRSEDWVQQWYCAPQCSTTVAVVLAFPVEMVQAPRATTSIPSSTLHSLAPETDRRALADGSLALTPLQPCLRVQLCPPTCPVLNRATCRPTPAAADNIDSYGSFAPQSITPCRRPADTSALPDISRTTYKVGVSQNLWAVARRGNAERQGKPYIGSRECPRLLQVFSGYPDAEARGSILVIASKQYDGINPT</sequence>
<dbReference type="AlphaFoldDB" id="A0AAD6YMT4"/>
<dbReference type="EMBL" id="JARJCW010000005">
    <property type="protein sequence ID" value="KAJ7224042.1"/>
    <property type="molecule type" value="Genomic_DNA"/>
</dbReference>
<keyword evidence="2" id="KW-1185">Reference proteome</keyword>
<comment type="caution">
    <text evidence="1">The sequence shown here is derived from an EMBL/GenBank/DDBJ whole genome shotgun (WGS) entry which is preliminary data.</text>
</comment>
<accession>A0AAD6YMT4</accession>
<name>A0AAD6YMT4_9AGAR</name>
<dbReference type="Proteomes" id="UP001219525">
    <property type="component" value="Unassembled WGS sequence"/>
</dbReference>
<gene>
    <name evidence="1" type="ORF">GGX14DRAFT_386845</name>
</gene>
<reference evidence="1" key="1">
    <citation type="submission" date="2023-03" db="EMBL/GenBank/DDBJ databases">
        <title>Massive genome expansion in bonnet fungi (Mycena s.s.) driven by repeated elements and novel gene families across ecological guilds.</title>
        <authorList>
            <consortium name="Lawrence Berkeley National Laboratory"/>
            <person name="Harder C.B."/>
            <person name="Miyauchi S."/>
            <person name="Viragh M."/>
            <person name="Kuo A."/>
            <person name="Thoen E."/>
            <person name="Andreopoulos B."/>
            <person name="Lu D."/>
            <person name="Skrede I."/>
            <person name="Drula E."/>
            <person name="Henrissat B."/>
            <person name="Morin E."/>
            <person name="Kohler A."/>
            <person name="Barry K."/>
            <person name="LaButti K."/>
            <person name="Morin E."/>
            <person name="Salamov A."/>
            <person name="Lipzen A."/>
            <person name="Mereny Z."/>
            <person name="Hegedus B."/>
            <person name="Baldrian P."/>
            <person name="Stursova M."/>
            <person name="Weitz H."/>
            <person name="Taylor A."/>
            <person name="Grigoriev I.V."/>
            <person name="Nagy L.G."/>
            <person name="Martin F."/>
            <person name="Kauserud H."/>
        </authorList>
    </citation>
    <scope>NUCLEOTIDE SEQUENCE</scope>
    <source>
        <strain evidence="1">9144</strain>
    </source>
</reference>
<protein>
    <submittedName>
        <fullName evidence="1">Uncharacterized protein</fullName>
    </submittedName>
</protein>
<evidence type="ECO:0000313" key="2">
    <source>
        <dbReference type="Proteomes" id="UP001219525"/>
    </source>
</evidence>